<reference evidence="1 2" key="1">
    <citation type="submission" date="2024-02" db="EMBL/GenBank/DDBJ databases">
        <authorList>
            <person name="Daric V."/>
            <person name="Darras S."/>
        </authorList>
    </citation>
    <scope>NUCLEOTIDE SEQUENCE [LARGE SCALE GENOMIC DNA]</scope>
</reference>
<sequence>MFYTNILGSQQGEVIWFPSTIGMQANLYNVGTWFSHLLSCTPLSDNEVWRRNVDNKQLAKVKSSVESTIRSIIQSKCRSQVHRPCRDFTDVYKPSLSAKIHRPEITQLHPLRPLPRILVSSRA</sequence>
<evidence type="ECO:0000313" key="1">
    <source>
        <dbReference type="EMBL" id="CAK8672985.1"/>
    </source>
</evidence>
<keyword evidence="2" id="KW-1185">Reference proteome</keyword>
<gene>
    <name evidence="1" type="ORF">CVLEPA_LOCUS2775</name>
</gene>
<evidence type="ECO:0000313" key="2">
    <source>
        <dbReference type="Proteomes" id="UP001642483"/>
    </source>
</evidence>
<dbReference type="EMBL" id="CAWYQH010000002">
    <property type="protein sequence ID" value="CAK8672985.1"/>
    <property type="molecule type" value="Genomic_DNA"/>
</dbReference>
<proteinExistence type="predicted"/>
<protein>
    <submittedName>
        <fullName evidence="1">Uncharacterized protein</fullName>
    </submittedName>
</protein>
<comment type="caution">
    <text evidence="1">The sequence shown here is derived from an EMBL/GenBank/DDBJ whole genome shotgun (WGS) entry which is preliminary data.</text>
</comment>
<name>A0ABP0EZR8_CLALP</name>
<organism evidence="1 2">
    <name type="scientific">Clavelina lepadiformis</name>
    <name type="common">Light-bulb sea squirt</name>
    <name type="synonym">Ascidia lepadiformis</name>
    <dbReference type="NCBI Taxonomy" id="159417"/>
    <lineage>
        <taxon>Eukaryota</taxon>
        <taxon>Metazoa</taxon>
        <taxon>Chordata</taxon>
        <taxon>Tunicata</taxon>
        <taxon>Ascidiacea</taxon>
        <taxon>Aplousobranchia</taxon>
        <taxon>Clavelinidae</taxon>
        <taxon>Clavelina</taxon>
    </lineage>
</organism>
<dbReference type="Proteomes" id="UP001642483">
    <property type="component" value="Unassembled WGS sequence"/>
</dbReference>
<accession>A0ABP0EZR8</accession>